<organism evidence="1 2">
    <name type="scientific">Elysia crispata</name>
    <name type="common">lettuce slug</name>
    <dbReference type="NCBI Taxonomy" id="231223"/>
    <lineage>
        <taxon>Eukaryota</taxon>
        <taxon>Metazoa</taxon>
        <taxon>Spiralia</taxon>
        <taxon>Lophotrochozoa</taxon>
        <taxon>Mollusca</taxon>
        <taxon>Gastropoda</taxon>
        <taxon>Heterobranchia</taxon>
        <taxon>Euthyneura</taxon>
        <taxon>Panpulmonata</taxon>
        <taxon>Sacoglossa</taxon>
        <taxon>Placobranchoidea</taxon>
        <taxon>Plakobranchidae</taxon>
        <taxon>Elysia</taxon>
    </lineage>
</organism>
<dbReference type="EMBL" id="JAWDGP010006383">
    <property type="protein sequence ID" value="KAK3741997.1"/>
    <property type="molecule type" value="Genomic_DNA"/>
</dbReference>
<name>A0AAE1CXI1_9GAST</name>
<protein>
    <submittedName>
        <fullName evidence="1">Uncharacterized protein</fullName>
    </submittedName>
</protein>
<accession>A0AAE1CXI1</accession>
<dbReference type="AlphaFoldDB" id="A0AAE1CXI1"/>
<gene>
    <name evidence="1" type="ORF">RRG08_024743</name>
</gene>
<proteinExistence type="predicted"/>
<comment type="caution">
    <text evidence="1">The sequence shown here is derived from an EMBL/GenBank/DDBJ whole genome shotgun (WGS) entry which is preliminary data.</text>
</comment>
<dbReference type="Proteomes" id="UP001283361">
    <property type="component" value="Unassembled WGS sequence"/>
</dbReference>
<sequence length="148" mass="17196">MNMLTASKQNLYWTDRKANPHKEEREGCEPNRHHSGLEVEAFLISSRVSSKENKDRTTAKAISIVNYYRRPLATAHRLHQTKGGDRATAVSKLLDGMENRRKYKLDLAPDLTILMHKHTRVNIMSKMCHPFLHSFHSTSLPKEQEERF</sequence>
<evidence type="ECO:0000313" key="1">
    <source>
        <dbReference type="EMBL" id="KAK3741997.1"/>
    </source>
</evidence>
<keyword evidence="2" id="KW-1185">Reference proteome</keyword>
<reference evidence="1" key="1">
    <citation type="journal article" date="2023" name="G3 (Bethesda)">
        <title>A reference genome for the long-term kleptoplast-retaining sea slug Elysia crispata morphotype clarki.</title>
        <authorList>
            <person name="Eastman K.E."/>
            <person name="Pendleton A.L."/>
            <person name="Shaikh M.A."/>
            <person name="Suttiyut T."/>
            <person name="Ogas R."/>
            <person name="Tomko P."/>
            <person name="Gavelis G."/>
            <person name="Widhalm J.R."/>
            <person name="Wisecaver J.H."/>
        </authorList>
    </citation>
    <scope>NUCLEOTIDE SEQUENCE</scope>
    <source>
        <strain evidence="1">ECLA1</strain>
    </source>
</reference>
<evidence type="ECO:0000313" key="2">
    <source>
        <dbReference type="Proteomes" id="UP001283361"/>
    </source>
</evidence>